<evidence type="ECO:0000256" key="3">
    <source>
        <dbReference type="ARBA" id="ARBA00022692"/>
    </source>
</evidence>
<dbReference type="InterPro" id="IPR050833">
    <property type="entry name" value="Poly_Biosynth_Transport"/>
</dbReference>
<dbReference type="CDD" id="cd13125">
    <property type="entry name" value="MATE_like_10"/>
    <property type="match status" value="1"/>
</dbReference>
<accession>A0A8B3FG10</accession>
<feature type="transmembrane region" description="Helical" evidence="6">
    <location>
        <begin position="365"/>
        <end position="385"/>
    </location>
</feature>
<feature type="transmembrane region" description="Helical" evidence="6">
    <location>
        <begin position="220"/>
        <end position="241"/>
    </location>
</feature>
<comment type="caution">
    <text evidence="7">The sequence shown here is derived from an EMBL/GenBank/DDBJ whole genome shotgun (WGS) entry which is preliminary data.</text>
</comment>
<evidence type="ECO:0000313" key="8">
    <source>
        <dbReference type="Proteomes" id="UP000269665"/>
    </source>
</evidence>
<feature type="transmembrane region" description="Helical" evidence="6">
    <location>
        <begin position="337"/>
        <end position="358"/>
    </location>
</feature>
<name>A0A8B3FG10_PECPM</name>
<feature type="transmembrane region" description="Helical" evidence="6">
    <location>
        <begin position="85"/>
        <end position="105"/>
    </location>
</feature>
<feature type="transmembrane region" description="Helical" evidence="6">
    <location>
        <begin position="151"/>
        <end position="173"/>
    </location>
</feature>
<keyword evidence="2" id="KW-1003">Cell membrane</keyword>
<dbReference type="PANTHER" id="PTHR30250:SF30">
    <property type="entry name" value="LIPID III FLIPPASE"/>
    <property type="match status" value="1"/>
</dbReference>
<reference evidence="7 8" key="1">
    <citation type="journal article" date="2018" name="BMC Genomics">
        <title>High genomic variability in the plant pathogenic bacterium Pectobacterium parmentieri deciphered from de novo assembled complete genomes.</title>
        <authorList>
            <person name="Zoledowska S."/>
            <person name="Motyka-Pomagruk A."/>
            <person name="Sledz W."/>
            <person name="Mengoni A."/>
            <person name="Lojkowska E."/>
        </authorList>
    </citation>
    <scope>NUCLEOTIDE SEQUENCE [LARGE SCALE GENOMIC DNA]</scope>
    <source>
        <strain evidence="7 8">IFB5626</strain>
    </source>
</reference>
<feature type="transmembrane region" description="Helical" evidence="6">
    <location>
        <begin position="391"/>
        <end position="414"/>
    </location>
</feature>
<feature type="transmembrane region" description="Helical" evidence="6">
    <location>
        <begin position="293"/>
        <end position="317"/>
    </location>
</feature>
<comment type="subcellular location">
    <subcellularLocation>
        <location evidence="1">Cell membrane</location>
        <topology evidence="1">Multi-pass membrane protein</topology>
    </subcellularLocation>
</comment>
<dbReference type="PANTHER" id="PTHR30250">
    <property type="entry name" value="PST FAMILY PREDICTED COLANIC ACID TRANSPORTER"/>
    <property type="match status" value="1"/>
</dbReference>
<evidence type="ECO:0000313" key="7">
    <source>
        <dbReference type="EMBL" id="RKO77022.1"/>
    </source>
</evidence>
<dbReference type="AlphaFoldDB" id="A0A8B3FG10"/>
<evidence type="ECO:0000256" key="4">
    <source>
        <dbReference type="ARBA" id="ARBA00022989"/>
    </source>
</evidence>
<evidence type="ECO:0000256" key="2">
    <source>
        <dbReference type="ARBA" id="ARBA00022475"/>
    </source>
</evidence>
<feature type="transmembrane region" description="Helical" evidence="6">
    <location>
        <begin position="117"/>
        <end position="139"/>
    </location>
</feature>
<feature type="transmembrane region" description="Helical" evidence="6">
    <location>
        <begin position="261"/>
        <end position="281"/>
    </location>
</feature>
<proteinExistence type="predicted"/>
<protein>
    <submittedName>
        <fullName evidence="7">O-antigen flippase</fullName>
    </submittedName>
</protein>
<evidence type="ECO:0000256" key="5">
    <source>
        <dbReference type="ARBA" id="ARBA00023136"/>
    </source>
</evidence>
<organism evidence="7 8">
    <name type="scientific">Pectobacterium parmentieri</name>
    <dbReference type="NCBI Taxonomy" id="1905730"/>
    <lineage>
        <taxon>Bacteria</taxon>
        <taxon>Pseudomonadati</taxon>
        <taxon>Pseudomonadota</taxon>
        <taxon>Gammaproteobacteria</taxon>
        <taxon>Enterobacterales</taxon>
        <taxon>Pectobacteriaceae</taxon>
        <taxon>Pectobacterium</taxon>
    </lineage>
</organism>
<sequence length="421" mass="47793">MGKLNITKVTIFSGVVTFFRLSVGLAISKIVAIYTGPEGVSMLGQFQNFINLINGFVSSQVSQGVNRYTAENGEDFEATKFFWRAALKLSAIATGLIMIIGILLSNKISLWLFSNESYYWLIIASLFLVPLNVANGVFLGVINGLFDYNRYFISNLLSIFSSLLTVCILVYLWGLEGALIAVAINNAIAGTWLIFILWRQKWFSLYYWLGNTKKEHFREMMNYFFMGVIGAFTGPVSLILVRSTITSHLSLTDSGYWQAVIRVSDAYLAILMTVMTVYYFPKTASAKNKSEHLNILYTGLKSILPLAVIMAFCVYFLRDLILEMLFTSDFSKASHLFFFQNIGDVIRISSWLFATILLAKGYFKINALLEIIFSFTFPAFTFYFIDSLGLRAASIAYCLNYILYFIVVCIIYFLHIKRLRE</sequence>
<keyword evidence="4 6" id="KW-1133">Transmembrane helix</keyword>
<dbReference type="Proteomes" id="UP000269665">
    <property type="component" value="Unassembled WGS sequence"/>
</dbReference>
<feature type="transmembrane region" description="Helical" evidence="6">
    <location>
        <begin position="179"/>
        <end position="199"/>
    </location>
</feature>
<evidence type="ECO:0000256" key="6">
    <source>
        <dbReference type="SAM" id="Phobius"/>
    </source>
</evidence>
<gene>
    <name evidence="7" type="ORF">C5E00_09590</name>
</gene>
<evidence type="ECO:0000256" key="1">
    <source>
        <dbReference type="ARBA" id="ARBA00004651"/>
    </source>
</evidence>
<dbReference type="RefSeq" id="WP_103807726.1">
    <property type="nucleotide sequence ID" value="NZ_BSWE01000001.1"/>
</dbReference>
<dbReference type="InterPro" id="IPR044550">
    <property type="entry name" value="WzxE"/>
</dbReference>
<dbReference type="EMBL" id="PSZG01000001">
    <property type="protein sequence ID" value="RKO77022.1"/>
    <property type="molecule type" value="Genomic_DNA"/>
</dbReference>
<keyword evidence="3 6" id="KW-0812">Transmembrane</keyword>
<keyword evidence="5 6" id="KW-0472">Membrane</keyword>
<dbReference type="GO" id="GO:0005886">
    <property type="term" value="C:plasma membrane"/>
    <property type="evidence" value="ECO:0007669"/>
    <property type="project" value="UniProtKB-SubCell"/>
</dbReference>
<dbReference type="GO" id="GO:0009246">
    <property type="term" value="P:enterobacterial common antigen biosynthetic process"/>
    <property type="evidence" value="ECO:0007669"/>
    <property type="project" value="InterPro"/>
</dbReference>